<dbReference type="RefSeq" id="WP_151711545.1">
    <property type="nucleotide sequence ID" value="NZ_BKFZ01000062.1"/>
</dbReference>
<name>A0AAW5R6F7_ACIJU</name>
<dbReference type="InterPro" id="IPR013097">
    <property type="entry name" value="Dabb"/>
</dbReference>
<feature type="domain" description="Stress-response A/B barrel" evidence="1">
    <location>
        <begin position="2"/>
        <end position="95"/>
    </location>
</feature>
<dbReference type="Pfam" id="PF07876">
    <property type="entry name" value="Dabb"/>
    <property type="match status" value="1"/>
</dbReference>
<proteinExistence type="predicted"/>
<dbReference type="SUPFAM" id="SSF54909">
    <property type="entry name" value="Dimeric alpha+beta barrel"/>
    <property type="match status" value="1"/>
</dbReference>
<organism evidence="2 3">
    <name type="scientific">Acinetobacter junii</name>
    <dbReference type="NCBI Taxonomy" id="40215"/>
    <lineage>
        <taxon>Bacteria</taxon>
        <taxon>Pseudomonadati</taxon>
        <taxon>Pseudomonadota</taxon>
        <taxon>Gammaproteobacteria</taxon>
        <taxon>Moraxellales</taxon>
        <taxon>Moraxellaceae</taxon>
        <taxon>Acinetobacter</taxon>
    </lineage>
</organism>
<dbReference type="SMART" id="SM00886">
    <property type="entry name" value="Dabb"/>
    <property type="match status" value="1"/>
</dbReference>
<sequence>MLMHIVLFTFKPPWSWASLEALEAEKTSRNHPIHINEIKGWACGRNTIKRDIAADFVVMGVFENRNNLNTYMNHSDHQKGVNQWKSIADWKVIDIELTGDFTKSIGLLSILNNIDAI</sequence>
<comment type="caution">
    <text evidence="2">The sequence shown here is derived from an EMBL/GenBank/DDBJ whole genome shotgun (WGS) entry which is preliminary data.</text>
</comment>
<protein>
    <submittedName>
        <fullName evidence="2">Dabb family protein</fullName>
    </submittedName>
</protein>
<dbReference type="Gene3D" id="3.30.70.100">
    <property type="match status" value="1"/>
</dbReference>
<reference evidence="2" key="1">
    <citation type="submission" date="2021-06" db="EMBL/GenBank/DDBJ databases">
        <title>Propagation of a rapidly emergent carbapenem-resistant Acinetobacter baumannii lineage by various extra-hospital transmission networks.</title>
        <authorList>
            <person name="Calix J."/>
        </authorList>
    </citation>
    <scope>NUCLEOTIDE SEQUENCE</scope>
    <source>
        <strain evidence="2">WU_MDCI_Aw63</strain>
    </source>
</reference>
<dbReference type="EMBL" id="JAHPRE010000001">
    <property type="protein sequence ID" value="MCU4395424.1"/>
    <property type="molecule type" value="Genomic_DNA"/>
</dbReference>
<dbReference type="InterPro" id="IPR011008">
    <property type="entry name" value="Dimeric_a/b-barrel"/>
</dbReference>
<dbReference type="Proteomes" id="UP001208534">
    <property type="component" value="Unassembled WGS sequence"/>
</dbReference>
<dbReference type="AlphaFoldDB" id="A0AAW5R6F7"/>
<dbReference type="PROSITE" id="PS51502">
    <property type="entry name" value="S_R_A_B_BARREL"/>
    <property type="match status" value="1"/>
</dbReference>
<accession>A0AAW5R6F7</accession>
<evidence type="ECO:0000313" key="3">
    <source>
        <dbReference type="Proteomes" id="UP001208534"/>
    </source>
</evidence>
<evidence type="ECO:0000313" key="2">
    <source>
        <dbReference type="EMBL" id="MCU4395424.1"/>
    </source>
</evidence>
<gene>
    <name evidence="2" type="ORF">KTH64_00190</name>
</gene>
<evidence type="ECO:0000259" key="1">
    <source>
        <dbReference type="PROSITE" id="PS51502"/>
    </source>
</evidence>